<gene>
    <name evidence="1" type="ORF">RINTU1_35630</name>
</gene>
<name>A0A6L2ZSB9_9ENTR</name>
<dbReference type="EMBL" id="BLXO01000013">
    <property type="protein sequence ID" value="GFN47462.1"/>
    <property type="molecule type" value="Genomic_DNA"/>
</dbReference>
<sequence>MYVIIRFHFLGTTFVDNQRYQELDKVRLPITLYQQQWIYLSQ</sequence>
<comment type="caution">
    <text evidence="1">The sequence shown here is derived from an EMBL/GenBank/DDBJ whole genome shotgun (WGS) entry which is preliminary data.</text>
</comment>
<protein>
    <submittedName>
        <fullName evidence="1">Uncharacterized protein</fullName>
    </submittedName>
</protein>
<accession>A0A6L2ZSB9</accession>
<dbReference type="Proteomes" id="UP000504714">
    <property type="component" value="Unassembled WGS sequence"/>
</dbReference>
<organism evidence="1 2">
    <name type="scientific">Candidatus Regiella insecticola</name>
    <dbReference type="NCBI Taxonomy" id="138073"/>
    <lineage>
        <taxon>Bacteria</taxon>
        <taxon>Pseudomonadati</taxon>
        <taxon>Pseudomonadota</taxon>
        <taxon>Gammaproteobacteria</taxon>
        <taxon>Enterobacterales</taxon>
        <taxon>Enterobacteriaceae</taxon>
        <taxon>aphid secondary symbionts</taxon>
        <taxon>Candidatus Regiella</taxon>
    </lineage>
</organism>
<evidence type="ECO:0000313" key="1">
    <source>
        <dbReference type="EMBL" id="GFN47462.1"/>
    </source>
</evidence>
<evidence type="ECO:0000313" key="2">
    <source>
        <dbReference type="Proteomes" id="UP000504714"/>
    </source>
</evidence>
<proteinExistence type="predicted"/>
<dbReference type="AlphaFoldDB" id="A0A6L2ZSB9"/>
<reference evidence="1 2" key="1">
    <citation type="submission" date="2020-06" db="EMBL/GenBank/DDBJ databases">
        <title>The genome sequence of Candidatus Regiella insecticola strain Tut.</title>
        <authorList>
            <person name="Nikoh N."/>
            <person name="Tsuchida T."/>
            <person name="Koga R."/>
            <person name="Oshima K."/>
            <person name="Hattori M."/>
            <person name="Fukatsu T."/>
        </authorList>
    </citation>
    <scope>NUCLEOTIDE SEQUENCE [LARGE SCALE GENOMIC DNA]</scope>
    <source>
        <strain evidence="1 2">Tut</strain>
    </source>
</reference>